<organism evidence="2 3">
    <name type="scientific">Streptomyces marispadix</name>
    <dbReference type="NCBI Taxonomy" id="2922868"/>
    <lineage>
        <taxon>Bacteria</taxon>
        <taxon>Bacillati</taxon>
        <taxon>Actinomycetota</taxon>
        <taxon>Actinomycetes</taxon>
        <taxon>Kitasatosporales</taxon>
        <taxon>Streptomycetaceae</taxon>
        <taxon>Streptomyces</taxon>
    </lineage>
</organism>
<keyword evidence="1" id="KW-1133">Transmembrane helix</keyword>
<evidence type="ECO:0000313" key="2">
    <source>
        <dbReference type="EMBL" id="MCH6159768.1"/>
    </source>
</evidence>
<dbReference type="EMBL" id="JAKWJU010000002">
    <property type="protein sequence ID" value="MCH6159768.1"/>
    <property type="molecule type" value="Genomic_DNA"/>
</dbReference>
<gene>
    <name evidence="2" type="ORF">MMA15_04840</name>
</gene>
<keyword evidence="1" id="KW-0812">Transmembrane</keyword>
<reference evidence="2" key="1">
    <citation type="submission" date="2022-03" db="EMBL/GenBank/DDBJ databases">
        <authorList>
            <person name="Santos J.D.N."/>
            <person name="Kallscheuer N."/>
            <person name="Jogler C."/>
            <person name="Lage O.M."/>
        </authorList>
    </citation>
    <scope>NUCLEOTIDE SEQUENCE</scope>
    <source>
        <strain evidence="2">M600PL45_2</strain>
    </source>
</reference>
<evidence type="ECO:0008006" key="4">
    <source>
        <dbReference type="Google" id="ProtNLM"/>
    </source>
</evidence>
<name>A0ABS9SU00_9ACTN</name>
<keyword evidence="1" id="KW-0472">Membrane</keyword>
<reference evidence="2" key="2">
    <citation type="journal article" date="2023" name="Int. J. Syst. Evol. Microbiol.">
        <title>Streptomyces marispadix sp. nov., isolated from marine beach sediment of the Northern Coast of Portugal.</title>
        <authorList>
            <person name="dos Santos J.D.N."/>
            <person name="Vitorino I.R."/>
            <person name="Kallscheuer N."/>
            <person name="Srivastava A."/>
            <person name="Krautwurst S."/>
            <person name="Marz M."/>
            <person name="Jogler C."/>
            <person name="Lobo Da Cunha A."/>
            <person name="Catita J."/>
            <person name="Goncalves H."/>
            <person name="Gonzalez I."/>
            <person name="Reyes F."/>
            <person name="Lage O.M."/>
        </authorList>
    </citation>
    <scope>NUCLEOTIDE SEQUENCE</scope>
    <source>
        <strain evidence="2">M600PL45_2</strain>
    </source>
</reference>
<evidence type="ECO:0000256" key="1">
    <source>
        <dbReference type="SAM" id="Phobius"/>
    </source>
</evidence>
<proteinExistence type="predicted"/>
<dbReference type="Proteomes" id="UP001166784">
    <property type="component" value="Unassembled WGS sequence"/>
</dbReference>
<sequence length="270" mass="26802">MAHFPAMDMDAAGIRTVRAVVFTVLCVTLSAGSHVLLSGVPLPLGPLLAVTGVIFLLAFALADRERSYGRIAAVLIPLELLADTVFTSGQHTCYGQAGGPVTGPLRSVGVDLLCGGGDFGAGLTHVASQGGHGAADALSRSAQGGGAGGGTGALGQFGASGQAGPLGPLGPLDAAPSATPFLLLAAHVAVGLVAAAWLRRGEAALAKLLRAASVTAFRPLRLAFAAGGRTYDCCGPAPAPRSLPVLGPRALPLLTHSVHRRGPPALLLAA</sequence>
<feature type="transmembrane region" description="Helical" evidence="1">
    <location>
        <begin position="43"/>
        <end position="62"/>
    </location>
</feature>
<keyword evidence="3" id="KW-1185">Reference proteome</keyword>
<feature type="transmembrane region" description="Helical" evidence="1">
    <location>
        <begin position="20"/>
        <end position="37"/>
    </location>
</feature>
<accession>A0ABS9SU00</accession>
<protein>
    <recommendedName>
        <fullName evidence="4">Integral membrane protein</fullName>
    </recommendedName>
</protein>
<comment type="caution">
    <text evidence="2">The sequence shown here is derived from an EMBL/GenBank/DDBJ whole genome shotgun (WGS) entry which is preliminary data.</text>
</comment>
<evidence type="ECO:0000313" key="3">
    <source>
        <dbReference type="Proteomes" id="UP001166784"/>
    </source>
</evidence>